<keyword evidence="12 15" id="KW-0472">Membrane</keyword>
<protein>
    <recommendedName>
        <fullName evidence="18">Cytochrome P450</fullName>
    </recommendedName>
</protein>
<keyword evidence="7" id="KW-0256">Endoplasmic reticulum</keyword>
<comment type="subcellular location">
    <subcellularLocation>
        <location evidence="3">Endoplasmic reticulum membrane</location>
        <topology evidence="3">Peripheral membrane protein</topology>
    </subcellularLocation>
    <subcellularLocation>
        <location evidence="2">Microsome membrane</location>
        <topology evidence="2">Peripheral membrane protein</topology>
    </subcellularLocation>
</comment>
<dbReference type="EMBL" id="CADCXV010000776">
    <property type="protein sequence ID" value="CAB0035219.1"/>
    <property type="molecule type" value="Genomic_DNA"/>
</dbReference>
<keyword evidence="5 13" id="KW-0349">Heme</keyword>
<keyword evidence="10 13" id="KW-0408">Iron</keyword>
<feature type="binding site" description="axial binding residue" evidence="13">
    <location>
        <position position="445"/>
    </location>
    <ligand>
        <name>heme</name>
        <dbReference type="ChEBI" id="CHEBI:30413"/>
    </ligand>
    <ligandPart>
        <name>Fe</name>
        <dbReference type="ChEBI" id="CHEBI:18248"/>
    </ligandPart>
</feature>
<evidence type="ECO:0008006" key="18">
    <source>
        <dbReference type="Google" id="ProtNLM"/>
    </source>
</evidence>
<evidence type="ECO:0000256" key="13">
    <source>
        <dbReference type="PIRSR" id="PIRSR602401-1"/>
    </source>
</evidence>
<dbReference type="Proteomes" id="UP000479190">
    <property type="component" value="Unassembled WGS sequence"/>
</dbReference>
<keyword evidence="15" id="KW-1133">Transmembrane helix</keyword>
<evidence type="ECO:0000256" key="12">
    <source>
        <dbReference type="ARBA" id="ARBA00023136"/>
    </source>
</evidence>
<evidence type="ECO:0000256" key="10">
    <source>
        <dbReference type="ARBA" id="ARBA00023004"/>
    </source>
</evidence>
<evidence type="ECO:0000313" key="17">
    <source>
        <dbReference type="Proteomes" id="UP000479190"/>
    </source>
</evidence>
<reference evidence="16 17" key="1">
    <citation type="submission" date="2020-02" db="EMBL/GenBank/DDBJ databases">
        <authorList>
            <person name="Ferguson B K."/>
        </authorList>
    </citation>
    <scope>NUCLEOTIDE SEQUENCE [LARGE SCALE GENOMIC DNA]</scope>
</reference>
<keyword evidence="6 13" id="KW-0479">Metal-binding</keyword>
<dbReference type="PROSITE" id="PS00086">
    <property type="entry name" value="CYTOCHROME_P450"/>
    <property type="match status" value="1"/>
</dbReference>
<keyword evidence="8" id="KW-0492">Microsome</keyword>
<dbReference type="AlphaFoldDB" id="A0A6H5IHJ9"/>
<accession>A0A6H5IHJ9</accession>
<dbReference type="PRINTS" id="PR00385">
    <property type="entry name" value="P450"/>
</dbReference>
<dbReference type="InterPro" id="IPR017972">
    <property type="entry name" value="Cyt_P450_CS"/>
</dbReference>
<gene>
    <name evidence="16" type="ORF">TBRA_LOCUS7117</name>
</gene>
<keyword evidence="11 14" id="KW-0503">Monooxygenase</keyword>
<name>A0A6H5IHJ9_9HYME</name>
<dbReference type="SUPFAM" id="SSF48264">
    <property type="entry name" value="Cytochrome P450"/>
    <property type="match status" value="1"/>
</dbReference>
<keyword evidence="9 14" id="KW-0560">Oxidoreductase</keyword>
<dbReference type="GO" id="GO:0020037">
    <property type="term" value="F:heme binding"/>
    <property type="evidence" value="ECO:0007669"/>
    <property type="project" value="InterPro"/>
</dbReference>
<evidence type="ECO:0000256" key="4">
    <source>
        <dbReference type="ARBA" id="ARBA00010617"/>
    </source>
</evidence>
<dbReference type="InterPro" id="IPR036396">
    <property type="entry name" value="Cyt_P450_sf"/>
</dbReference>
<evidence type="ECO:0000256" key="2">
    <source>
        <dbReference type="ARBA" id="ARBA00004174"/>
    </source>
</evidence>
<dbReference type="CDD" id="cd11056">
    <property type="entry name" value="CYP6-like"/>
    <property type="match status" value="1"/>
</dbReference>
<dbReference type="PANTHER" id="PTHR24292:SF54">
    <property type="entry name" value="CYP9F3-RELATED"/>
    <property type="match status" value="1"/>
</dbReference>
<dbReference type="Gene3D" id="1.10.630.10">
    <property type="entry name" value="Cytochrome P450"/>
    <property type="match status" value="1"/>
</dbReference>
<sequence>MAPGIIEILTLVGIAVLGIYYYLTSNFDFWKKRGVVGPQPQALFGNFKDILFGKAHIALQVKKFYDAYPGEPMIGMYAPRGKPILILKDPDCIKDVLIKDFNVFSDRGLYVNKERDPLNQNLVNLEHERWRPLRNKLSPAFTSGKLREMLYLMTDCANHFERYIVEKCLDRHTIECRELAAKFTTQSIGVCAFGLDTKSLDDENSEFRKRGRELFDTSFANVARRTLQEFLPRIYELLGPFKYSRAVLFFARSTKETIDYRKKNGVRRNDFVDILMDIQAQPDKLKNIDFDEKFLAGQALVFFAAGFETSATTISNTFYELALNPDIQNKLRTEIQEEIKNNDGKLTYDGIKKMKYLDMVMKETLRKYPPGSILIRKSGASYTFSAKKVQIPKDVTVMLPVWAIHRDPQIYPDPEKYDPERFSEENEKSRHPMNYLPFGDGPHNCIGSRFANYQTKIGIIVVINKFKLEVCDKTCIPYLIEPRSIVPSPIGGIHLKLSKI</sequence>
<evidence type="ECO:0000256" key="7">
    <source>
        <dbReference type="ARBA" id="ARBA00022824"/>
    </source>
</evidence>
<dbReference type="GO" id="GO:0005506">
    <property type="term" value="F:iron ion binding"/>
    <property type="evidence" value="ECO:0007669"/>
    <property type="project" value="InterPro"/>
</dbReference>
<dbReference type="Pfam" id="PF00067">
    <property type="entry name" value="p450"/>
    <property type="match status" value="1"/>
</dbReference>
<dbReference type="InterPro" id="IPR050476">
    <property type="entry name" value="Insect_CytP450_Detox"/>
</dbReference>
<proteinExistence type="inferred from homology"/>
<dbReference type="InterPro" id="IPR001128">
    <property type="entry name" value="Cyt_P450"/>
</dbReference>
<evidence type="ECO:0000256" key="11">
    <source>
        <dbReference type="ARBA" id="ARBA00023033"/>
    </source>
</evidence>
<dbReference type="PRINTS" id="PR00463">
    <property type="entry name" value="EP450I"/>
</dbReference>
<dbReference type="GO" id="GO:0016705">
    <property type="term" value="F:oxidoreductase activity, acting on paired donors, with incorporation or reduction of molecular oxygen"/>
    <property type="evidence" value="ECO:0007669"/>
    <property type="project" value="InterPro"/>
</dbReference>
<organism evidence="16 17">
    <name type="scientific">Trichogramma brassicae</name>
    <dbReference type="NCBI Taxonomy" id="86971"/>
    <lineage>
        <taxon>Eukaryota</taxon>
        <taxon>Metazoa</taxon>
        <taxon>Ecdysozoa</taxon>
        <taxon>Arthropoda</taxon>
        <taxon>Hexapoda</taxon>
        <taxon>Insecta</taxon>
        <taxon>Pterygota</taxon>
        <taxon>Neoptera</taxon>
        <taxon>Endopterygota</taxon>
        <taxon>Hymenoptera</taxon>
        <taxon>Apocrita</taxon>
        <taxon>Proctotrupomorpha</taxon>
        <taxon>Chalcidoidea</taxon>
        <taxon>Trichogrammatidae</taxon>
        <taxon>Trichogramma</taxon>
    </lineage>
</organism>
<dbReference type="FunFam" id="1.10.630.10:FF:000042">
    <property type="entry name" value="Cytochrome P450"/>
    <property type="match status" value="1"/>
</dbReference>
<evidence type="ECO:0000313" key="16">
    <source>
        <dbReference type="EMBL" id="CAB0035219.1"/>
    </source>
</evidence>
<evidence type="ECO:0000256" key="6">
    <source>
        <dbReference type="ARBA" id="ARBA00022723"/>
    </source>
</evidence>
<dbReference type="GO" id="GO:0004497">
    <property type="term" value="F:monooxygenase activity"/>
    <property type="evidence" value="ECO:0007669"/>
    <property type="project" value="UniProtKB-KW"/>
</dbReference>
<dbReference type="PANTHER" id="PTHR24292">
    <property type="entry name" value="CYTOCHROME P450"/>
    <property type="match status" value="1"/>
</dbReference>
<dbReference type="GO" id="GO:0005789">
    <property type="term" value="C:endoplasmic reticulum membrane"/>
    <property type="evidence" value="ECO:0007669"/>
    <property type="project" value="UniProtKB-SubCell"/>
</dbReference>
<feature type="transmembrane region" description="Helical" evidence="15">
    <location>
        <begin position="6"/>
        <end position="23"/>
    </location>
</feature>
<comment type="cofactor">
    <cofactor evidence="1 13">
        <name>heme</name>
        <dbReference type="ChEBI" id="CHEBI:30413"/>
    </cofactor>
</comment>
<comment type="similarity">
    <text evidence="4 14">Belongs to the cytochrome P450 family.</text>
</comment>
<dbReference type="OrthoDB" id="2789670at2759"/>
<keyword evidence="17" id="KW-1185">Reference proteome</keyword>
<evidence type="ECO:0000256" key="14">
    <source>
        <dbReference type="RuleBase" id="RU000461"/>
    </source>
</evidence>
<evidence type="ECO:0000256" key="5">
    <source>
        <dbReference type="ARBA" id="ARBA00022617"/>
    </source>
</evidence>
<evidence type="ECO:0000256" key="1">
    <source>
        <dbReference type="ARBA" id="ARBA00001971"/>
    </source>
</evidence>
<evidence type="ECO:0000256" key="8">
    <source>
        <dbReference type="ARBA" id="ARBA00022848"/>
    </source>
</evidence>
<evidence type="ECO:0000256" key="9">
    <source>
        <dbReference type="ARBA" id="ARBA00023002"/>
    </source>
</evidence>
<evidence type="ECO:0000256" key="15">
    <source>
        <dbReference type="SAM" id="Phobius"/>
    </source>
</evidence>
<keyword evidence="15" id="KW-0812">Transmembrane</keyword>
<dbReference type="InterPro" id="IPR002401">
    <property type="entry name" value="Cyt_P450_E_grp-I"/>
</dbReference>
<evidence type="ECO:0000256" key="3">
    <source>
        <dbReference type="ARBA" id="ARBA00004406"/>
    </source>
</evidence>